<comment type="caution">
    <text evidence="1">The sequence shown here is derived from an EMBL/GenBank/DDBJ whole genome shotgun (WGS) entry which is preliminary data.</text>
</comment>
<name>A0A445EQ49_ARAHY</name>
<dbReference type="Proteomes" id="UP000289738">
    <property type="component" value="Chromosome A01"/>
</dbReference>
<evidence type="ECO:0000313" key="2">
    <source>
        <dbReference type="Proteomes" id="UP000289738"/>
    </source>
</evidence>
<keyword evidence="2" id="KW-1185">Reference proteome</keyword>
<gene>
    <name evidence="1" type="ORF">Ahy_A01g002127</name>
</gene>
<protein>
    <submittedName>
        <fullName evidence="1">Uncharacterized protein</fullName>
    </submittedName>
</protein>
<proteinExistence type="predicted"/>
<dbReference type="EMBL" id="SDMP01000001">
    <property type="protein sequence ID" value="RYR77604.1"/>
    <property type="molecule type" value="Genomic_DNA"/>
</dbReference>
<reference evidence="1 2" key="1">
    <citation type="submission" date="2019-01" db="EMBL/GenBank/DDBJ databases">
        <title>Sequencing of cultivated peanut Arachis hypogaea provides insights into genome evolution and oil improvement.</title>
        <authorList>
            <person name="Chen X."/>
        </authorList>
    </citation>
    <scope>NUCLEOTIDE SEQUENCE [LARGE SCALE GENOMIC DNA]</scope>
    <source>
        <strain evidence="2">cv. Fuhuasheng</strain>
        <tissue evidence="1">Leaves</tissue>
    </source>
</reference>
<dbReference type="AlphaFoldDB" id="A0A445EQ49"/>
<organism evidence="1 2">
    <name type="scientific">Arachis hypogaea</name>
    <name type="common">Peanut</name>
    <dbReference type="NCBI Taxonomy" id="3818"/>
    <lineage>
        <taxon>Eukaryota</taxon>
        <taxon>Viridiplantae</taxon>
        <taxon>Streptophyta</taxon>
        <taxon>Embryophyta</taxon>
        <taxon>Tracheophyta</taxon>
        <taxon>Spermatophyta</taxon>
        <taxon>Magnoliopsida</taxon>
        <taxon>eudicotyledons</taxon>
        <taxon>Gunneridae</taxon>
        <taxon>Pentapetalae</taxon>
        <taxon>rosids</taxon>
        <taxon>fabids</taxon>
        <taxon>Fabales</taxon>
        <taxon>Fabaceae</taxon>
        <taxon>Papilionoideae</taxon>
        <taxon>50 kb inversion clade</taxon>
        <taxon>dalbergioids sensu lato</taxon>
        <taxon>Dalbergieae</taxon>
        <taxon>Pterocarpus clade</taxon>
        <taxon>Arachis</taxon>
    </lineage>
</organism>
<sequence length="74" mass="7910">MEATDDAESPAPIASPKLAGTVNWGTTTVIGIFAGMLYGGSKEAAASVVSSDYKRPRFLFLHFFPTYGYESVLC</sequence>
<evidence type="ECO:0000313" key="1">
    <source>
        <dbReference type="EMBL" id="RYR77604.1"/>
    </source>
</evidence>
<accession>A0A445EQ49</accession>